<organism evidence="2 3">
    <name type="scientific">Luteibacter rhizovicinus</name>
    <dbReference type="NCBI Taxonomy" id="242606"/>
    <lineage>
        <taxon>Bacteria</taxon>
        <taxon>Pseudomonadati</taxon>
        <taxon>Pseudomonadota</taxon>
        <taxon>Gammaproteobacteria</taxon>
        <taxon>Lysobacterales</taxon>
        <taxon>Rhodanobacteraceae</taxon>
        <taxon>Luteibacter</taxon>
    </lineage>
</organism>
<evidence type="ECO:0000313" key="2">
    <source>
        <dbReference type="EMBL" id="TCV92692.1"/>
    </source>
</evidence>
<sequence>MRWMAIALGLGLIACTGGARATTFSAGELLFGQPNWDYSPSAMVDLDGKEKVWWCGENAGVDTVKYRERTPGGAWSEPLIVLRSNRSTPGATPLAWEGDFTCDPTVVRGSWQVNGTAYGYAMYYTTDTPGVSGNNSVGVAFSTDGLHWNKWPDRVIHDGDPGAYGTGQSVAWSADAGSTVRTVYSYIDATGVPVYFYREAADGIHFGQRRALSTAGLMLNGVAGLSHANPAIAFAPRVENGHYFYYLANVCETYPDSPYGPNFPEWGTARGICLYRAEGDDIFTGTWTRVLDSAHIKPVEVEPGFRTDIYGYLSESKVTVYFGCSGSGDPYTWEICWAEGSPP</sequence>
<dbReference type="SUPFAM" id="SSF75005">
    <property type="entry name" value="Arabinanase/levansucrase/invertase"/>
    <property type="match status" value="1"/>
</dbReference>
<dbReference type="AlphaFoldDB" id="A0A4R3YKN1"/>
<accession>A0A4R3YKN1</accession>
<dbReference type="Gene3D" id="2.115.10.20">
    <property type="entry name" value="Glycosyl hydrolase domain, family 43"/>
    <property type="match status" value="1"/>
</dbReference>
<comment type="caution">
    <text evidence="2">The sequence shown here is derived from an EMBL/GenBank/DDBJ whole genome shotgun (WGS) entry which is preliminary data.</text>
</comment>
<evidence type="ECO:0000256" key="1">
    <source>
        <dbReference type="SAM" id="SignalP"/>
    </source>
</evidence>
<protein>
    <recommendedName>
        <fullName evidence="4">Glycosyl hydrolase family 32</fullName>
    </recommendedName>
</protein>
<evidence type="ECO:0000313" key="3">
    <source>
        <dbReference type="Proteomes" id="UP000295645"/>
    </source>
</evidence>
<evidence type="ECO:0008006" key="4">
    <source>
        <dbReference type="Google" id="ProtNLM"/>
    </source>
</evidence>
<dbReference type="PROSITE" id="PS51257">
    <property type="entry name" value="PROKAR_LIPOPROTEIN"/>
    <property type="match status" value="1"/>
</dbReference>
<dbReference type="EMBL" id="SMCS01000006">
    <property type="protein sequence ID" value="TCV92692.1"/>
    <property type="molecule type" value="Genomic_DNA"/>
</dbReference>
<keyword evidence="3" id="KW-1185">Reference proteome</keyword>
<feature type="chain" id="PRO_5020600089" description="Glycosyl hydrolase family 32" evidence="1">
    <location>
        <begin position="22"/>
        <end position="343"/>
    </location>
</feature>
<gene>
    <name evidence="2" type="ORF">EC912_10630</name>
</gene>
<feature type="signal peptide" evidence="1">
    <location>
        <begin position="1"/>
        <end position="21"/>
    </location>
</feature>
<dbReference type="InterPro" id="IPR023296">
    <property type="entry name" value="Glyco_hydro_beta-prop_sf"/>
</dbReference>
<proteinExistence type="predicted"/>
<keyword evidence="1" id="KW-0732">Signal</keyword>
<name>A0A4R3YKN1_9GAMM</name>
<reference evidence="2 3" key="1">
    <citation type="submission" date="2019-03" db="EMBL/GenBank/DDBJ databases">
        <title>Above-ground endophytic microbial communities from plants in different locations in the United States.</title>
        <authorList>
            <person name="Frank C."/>
        </authorList>
    </citation>
    <scope>NUCLEOTIDE SEQUENCE [LARGE SCALE GENOMIC DNA]</scope>
    <source>
        <strain evidence="2 3">LP_13_YM</strain>
    </source>
</reference>
<dbReference type="Proteomes" id="UP000295645">
    <property type="component" value="Unassembled WGS sequence"/>
</dbReference>